<comment type="caution">
    <text evidence="3">The sequence shown here is derived from an EMBL/GenBank/DDBJ whole genome shotgun (WGS) entry which is preliminary data.</text>
</comment>
<feature type="transmembrane region" description="Helical" evidence="1">
    <location>
        <begin position="213"/>
        <end position="230"/>
    </location>
</feature>
<feature type="transmembrane region" description="Helical" evidence="1">
    <location>
        <begin position="28"/>
        <end position="49"/>
    </location>
</feature>
<dbReference type="Proteomes" id="UP000251835">
    <property type="component" value="Unassembled WGS sequence"/>
</dbReference>
<feature type="transmembrane region" description="Helical" evidence="1">
    <location>
        <begin position="185"/>
        <end position="207"/>
    </location>
</feature>
<feature type="transmembrane region" description="Helical" evidence="1">
    <location>
        <begin position="85"/>
        <end position="105"/>
    </location>
</feature>
<protein>
    <submittedName>
        <fullName evidence="3">PAP2 superfamily protein</fullName>
    </submittedName>
</protein>
<keyword evidence="1" id="KW-0472">Membrane</keyword>
<feature type="transmembrane region" description="Helical" evidence="1">
    <location>
        <begin position="117"/>
        <end position="139"/>
    </location>
</feature>
<dbReference type="CDD" id="cd01610">
    <property type="entry name" value="PAP2_like"/>
    <property type="match status" value="1"/>
</dbReference>
<dbReference type="InterPro" id="IPR036938">
    <property type="entry name" value="PAP2/HPO_sf"/>
</dbReference>
<dbReference type="Pfam" id="PF01569">
    <property type="entry name" value="PAP2"/>
    <property type="match status" value="1"/>
</dbReference>
<dbReference type="EMBL" id="QENZ01000003">
    <property type="protein sequence ID" value="PVX51816.1"/>
    <property type="molecule type" value="Genomic_DNA"/>
</dbReference>
<keyword evidence="1" id="KW-0812">Transmembrane</keyword>
<keyword evidence="1" id="KW-1133">Transmembrane helix</keyword>
<dbReference type="OrthoDB" id="9801622at2"/>
<dbReference type="InterPro" id="IPR000326">
    <property type="entry name" value="PAP2/HPO"/>
</dbReference>
<dbReference type="RefSeq" id="WP_116495392.1">
    <property type="nucleotide sequence ID" value="NZ_QENZ01000003.1"/>
</dbReference>
<gene>
    <name evidence="3" type="ORF">C7377_0102</name>
</gene>
<sequence>MGTFQQQTGGFLCNCKLNDKVIDNFDRVSFRILMIPLFIMVLFCLYFVFFNTEDSFVEGYINMQKQLFIYLNSHLSKFPHSQYNITQLGDVLIFFPLISVFILYAPKMWEALRVSSLFSLIVVGGLKKILAGLGTARILELDSFVIVGKKLTGATSLPSGHSSSVFLVITIVLFAFMSRKKINRVIWILFMTLLGLFIALSRVAVGAHYPQDVLIGSALGFSLTVIGIKLSTKINCVRRKQFYPISILILMIWTSVIVQKIVDTNLTIFYIAMIGLTLSLFLISKFYLQKTLQTRPSFFKRRVLSFR</sequence>
<dbReference type="Gene3D" id="1.20.144.10">
    <property type="entry name" value="Phosphatidic acid phosphatase type 2/haloperoxidase"/>
    <property type="match status" value="1"/>
</dbReference>
<keyword evidence="4" id="KW-1185">Reference proteome</keyword>
<evidence type="ECO:0000256" key="1">
    <source>
        <dbReference type="SAM" id="Phobius"/>
    </source>
</evidence>
<feature type="domain" description="Phosphatidic acid phosphatase type 2/haloperoxidase" evidence="2">
    <location>
        <begin position="116"/>
        <end position="228"/>
    </location>
</feature>
<reference evidence="3 4" key="1">
    <citation type="submission" date="2018-05" db="EMBL/GenBank/DDBJ databases">
        <title>Genomic Encyclopedia of Type Strains, Phase IV (KMG-IV): sequencing the most valuable type-strain genomes for metagenomic binning, comparative biology and taxonomic classification.</title>
        <authorList>
            <person name="Goeker M."/>
        </authorList>
    </citation>
    <scope>NUCLEOTIDE SEQUENCE [LARGE SCALE GENOMIC DNA]</scope>
    <source>
        <strain evidence="3 4">DSM 28579</strain>
    </source>
</reference>
<dbReference type="SUPFAM" id="SSF48317">
    <property type="entry name" value="Acid phosphatase/Vanadium-dependent haloperoxidase"/>
    <property type="match status" value="1"/>
</dbReference>
<evidence type="ECO:0000313" key="3">
    <source>
        <dbReference type="EMBL" id="PVX51816.1"/>
    </source>
</evidence>
<feature type="transmembrane region" description="Helical" evidence="1">
    <location>
        <begin position="159"/>
        <end position="178"/>
    </location>
</feature>
<name>A0A7L4UPX6_BALHA</name>
<evidence type="ECO:0000259" key="2">
    <source>
        <dbReference type="SMART" id="SM00014"/>
    </source>
</evidence>
<organism evidence="3 4">
    <name type="scientific">Balneicella halophila</name>
    <dbReference type="NCBI Taxonomy" id="1537566"/>
    <lineage>
        <taxon>Bacteria</taxon>
        <taxon>Pseudomonadati</taxon>
        <taxon>Bacteroidota</taxon>
        <taxon>Bacteroidia</taxon>
        <taxon>Bacteroidales</taxon>
        <taxon>Balneicellaceae</taxon>
        <taxon>Balneicella</taxon>
    </lineage>
</organism>
<dbReference type="AlphaFoldDB" id="A0A7L4UPX6"/>
<evidence type="ECO:0000313" key="4">
    <source>
        <dbReference type="Proteomes" id="UP000251835"/>
    </source>
</evidence>
<proteinExistence type="predicted"/>
<feature type="transmembrane region" description="Helical" evidence="1">
    <location>
        <begin position="268"/>
        <end position="288"/>
    </location>
</feature>
<accession>A0A7L4UPX6</accession>
<feature type="transmembrane region" description="Helical" evidence="1">
    <location>
        <begin position="242"/>
        <end position="262"/>
    </location>
</feature>
<dbReference type="SMART" id="SM00014">
    <property type="entry name" value="acidPPc"/>
    <property type="match status" value="1"/>
</dbReference>